<evidence type="ECO:0000256" key="1">
    <source>
        <dbReference type="ARBA" id="ARBA00004496"/>
    </source>
</evidence>
<sequence>MSVELVLGSSSPYRRAILDKLHLPYQVCKPEIDETARADESAEQLVLRLAQQKALAVAERLNKAALIIGSDQVAVCDGMILGKPGSEANARQQLQRCSGKRVTFLTGLALYHSGIQQMDSVVEPFSVEFRSLTDEEIAGYVRLEQPLNCAGSFKSEGLGISLFTRMVGDDPNALIGLPTIRLLEMLRKHQINPLTLAG</sequence>
<feature type="site" description="Important for substrate specificity" evidence="9">
    <location>
        <position position="72"/>
    </location>
</feature>
<evidence type="ECO:0000313" key="11">
    <source>
        <dbReference type="Proteomes" id="UP000287996"/>
    </source>
</evidence>
<name>A0A432ZU38_9GAMM</name>
<dbReference type="PANTHER" id="PTHR43213:SF10">
    <property type="entry name" value="7-METHYL-GTP PYROPHOSPHATASE"/>
    <property type="match status" value="1"/>
</dbReference>
<dbReference type="AlphaFoldDB" id="A0A432ZU38"/>
<dbReference type="NCBIfam" id="TIGR00172">
    <property type="entry name" value="maf"/>
    <property type="match status" value="1"/>
</dbReference>
<dbReference type="EMBL" id="PIQH01000001">
    <property type="protein sequence ID" value="RUO81361.1"/>
    <property type="molecule type" value="Genomic_DNA"/>
</dbReference>
<evidence type="ECO:0000313" key="10">
    <source>
        <dbReference type="EMBL" id="RUO81361.1"/>
    </source>
</evidence>
<comment type="similarity">
    <text evidence="7 9">Belongs to the Maf family. YceF subfamily.</text>
</comment>
<dbReference type="Proteomes" id="UP000287996">
    <property type="component" value="Unassembled WGS sequence"/>
</dbReference>
<feature type="site" description="Important for substrate specificity" evidence="9">
    <location>
        <position position="156"/>
    </location>
</feature>
<dbReference type="RefSeq" id="WP_126840705.1">
    <property type="nucleotide sequence ID" value="NZ_PIQH01000001.1"/>
</dbReference>
<dbReference type="GO" id="GO:0047429">
    <property type="term" value="F:nucleoside triphosphate diphosphatase activity"/>
    <property type="evidence" value="ECO:0007669"/>
    <property type="project" value="InterPro"/>
</dbReference>
<dbReference type="InterPro" id="IPR003697">
    <property type="entry name" value="Maf-like"/>
</dbReference>
<evidence type="ECO:0000256" key="3">
    <source>
        <dbReference type="ARBA" id="ARBA00022801"/>
    </source>
</evidence>
<dbReference type="Gene3D" id="3.90.950.10">
    <property type="match status" value="1"/>
</dbReference>
<evidence type="ECO:0000256" key="5">
    <source>
        <dbReference type="ARBA" id="ARBA00050213"/>
    </source>
</evidence>
<gene>
    <name evidence="10" type="ORF">CWI84_00970</name>
</gene>
<feature type="site" description="Important for substrate specificity" evidence="9">
    <location>
        <position position="13"/>
    </location>
</feature>
<evidence type="ECO:0000256" key="6">
    <source>
        <dbReference type="ARBA" id="ARBA00053369"/>
    </source>
</evidence>
<reference evidence="10 11" key="1">
    <citation type="journal article" date="2011" name="Front. Microbiol.">
        <title>Genomic signatures of strain selection and enhancement in Bacillus atrophaeus var. globigii, a historical biowarfare simulant.</title>
        <authorList>
            <person name="Gibbons H.S."/>
            <person name="Broomall S.M."/>
            <person name="McNew L.A."/>
            <person name="Daligault H."/>
            <person name="Chapman C."/>
            <person name="Bruce D."/>
            <person name="Karavis M."/>
            <person name="Krepps M."/>
            <person name="McGregor P.A."/>
            <person name="Hong C."/>
            <person name="Park K.H."/>
            <person name="Akmal A."/>
            <person name="Feldman A."/>
            <person name="Lin J.S."/>
            <person name="Chang W.E."/>
            <person name="Higgs B.W."/>
            <person name="Demirev P."/>
            <person name="Lindquist J."/>
            <person name="Liem A."/>
            <person name="Fochler E."/>
            <person name="Read T.D."/>
            <person name="Tapia R."/>
            <person name="Johnson S."/>
            <person name="Bishop-Lilly K.A."/>
            <person name="Detter C."/>
            <person name="Han C."/>
            <person name="Sozhamannan S."/>
            <person name="Rosenzweig C.N."/>
            <person name="Skowronski E.W."/>
        </authorList>
    </citation>
    <scope>NUCLEOTIDE SEQUENCE [LARGE SCALE GENOMIC DNA]</scope>
    <source>
        <strain evidence="10 11">CC-PW-9</strain>
    </source>
</reference>
<keyword evidence="2 9" id="KW-0963">Cytoplasm</keyword>
<keyword evidence="3 9" id="KW-0378">Hydrolase</keyword>
<dbReference type="EC" id="3.6.1.-" evidence="9"/>
<dbReference type="InterPro" id="IPR029001">
    <property type="entry name" value="ITPase-like_fam"/>
</dbReference>
<dbReference type="Pfam" id="PF02545">
    <property type="entry name" value="Maf"/>
    <property type="match status" value="1"/>
</dbReference>
<accession>A0A432ZU38</accession>
<dbReference type="PIRSF" id="PIRSF006305">
    <property type="entry name" value="Maf"/>
    <property type="match status" value="1"/>
</dbReference>
<evidence type="ECO:0000256" key="4">
    <source>
        <dbReference type="ARBA" id="ARBA00023080"/>
    </source>
</evidence>
<organism evidence="10 11">
    <name type="scientific">Idiomarina tyrosinivorans</name>
    <dbReference type="NCBI Taxonomy" id="1445662"/>
    <lineage>
        <taxon>Bacteria</taxon>
        <taxon>Pseudomonadati</taxon>
        <taxon>Pseudomonadota</taxon>
        <taxon>Gammaproteobacteria</taxon>
        <taxon>Alteromonadales</taxon>
        <taxon>Idiomarinaceae</taxon>
        <taxon>Idiomarina</taxon>
    </lineage>
</organism>
<dbReference type="PANTHER" id="PTHR43213">
    <property type="entry name" value="BIFUNCTIONAL DTTP/UTP PYROPHOSPHATASE/METHYLTRANSFERASE PROTEIN-RELATED"/>
    <property type="match status" value="1"/>
</dbReference>
<proteinExistence type="inferred from homology"/>
<evidence type="ECO:0000256" key="7">
    <source>
        <dbReference type="ARBA" id="ARBA00060749"/>
    </source>
</evidence>
<comment type="function">
    <text evidence="6 9">Nucleoside triphosphate pyrophosphatase that hydrolyzes 7-methyl-GTP (m(7)GTP). May have a dual role in cell division arrest and in preventing the incorporation of modified nucleotides into cellular nucleic acids.</text>
</comment>
<dbReference type="OrthoDB" id="9813694at2"/>
<dbReference type="CDD" id="cd00555">
    <property type="entry name" value="Maf"/>
    <property type="match status" value="1"/>
</dbReference>
<evidence type="ECO:0000256" key="9">
    <source>
        <dbReference type="HAMAP-Rule" id="MF_00528"/>
    </source>
</evidence>
<keyword evidence="4 9" id="KW-0546">Nucleotide metabolism</keyword>
<comment type="subcellular location">
    <subcellularLocation>
        <location evidence="1 9">Cytoplasm</location>
    </subcellularLocation>
</comment>
<dbReference type="GO" id="GO:0009117">
    <property type="term" value="P:nucleotide metabolic process"/>
    <property type="evidence" value="ECO:0007669"/>
    <property type="project" value="UniProtKB-KW"/>
</dbReference>
<dbReference type="FunFam" id="3.90.950.10:FF:000005">
    <property type="entry name" value="7-methyl-GTP pyrophosphatase"/>
    <property type="match status" value="1"/>
</dbReference>
<comment type="catalytic activity">
    <reaction evidence="5 9">
        <text>N(7)-methyl-GTP + H2O = N(7)-methyl-GMP + diphosphate + H(+)</text>
        <dbReference type="Rhea" id="RHEA:58744"/>
        <dbReference type="ChEBI" id="CHEBI:15377"/>
        <dbReference type="ChEBI" id="CHEBI:15378"/>
        <dbReference type="ChEBI" id="CHEBI:33019"/>
        <dbReference type="ChEBI" id="CHEBI:58285"/>
        <dbReference type="ChEBI" id="CHEBI:87133"/>
    </reaction>
</comment>
<dbReference type="HAMAP" id="MF_00528">
    <property type="entry name" value="Maf"/>
    <property type="match status" value="1"/>
</dbReference>
<feature type="active site" description="Proton acceptor" evidence="9">
    <location>
        <position position="71"/>
    </location>
</feature>
<evidence type="ECO:0000256" key="2">
    <source>
        <dbReference type="ARBA" id="ARBA00022490"/>
    </source>
</evidence>
<dbReference type="GO" id="GO:0005737">
    <property type="term" value="C:cytoplasm"/>
    <property type="evidence" value="ECO:0007669"/>
    <property type="project" value="UniProtKB-SubCell"/>
</dbReference>
<evidence type="ECO:0000256" key="8">
    <source>
        <dbReference type="ARBA" id="ARBA00068163"/>
    </source>
</evidence>
<comment type="caution">
    <text evidence="9">Lacks conserved residue(s) required for the propagation of feature annotation.</text>
</comment>
<keyword evidence="11" id="KW-1185">Reference proteome</keyword>
<comment type="caution">
    <text evidence="10">The sequence shown here is derived from an EMBL/GenBank/DDBJ whole genome shotgun (WGS) entry which is preliminary data.</text>
</comment>
<comment type="cofactor">
    <cofactor evidence="9">
        <name>a divalent metal cation</name>
        <dbReference type="ChEBI" id="CHEBI:60240"/>
    </cofactor>
</comment>
<protein>
    <recommendedName>
        <fullName evidence="8 9">7-methyl-GTP pyrophosphatase</fullName>
        <shortName evidence="9">m(7)GTP pyrophosphatase</shortName>
        <ecNumber evidence="9">3.6.1.-</ecNumber>
    </recommendedName>
</protein>
<dbReference type="SUPFAM" id="SSF52972">
    <property type="entry name" value="ITPase-like"/>
    <property type="match status" value="1"/>
</dbReference>